<dbReference type="InterPro" id="IPR020056">
    <property type="entry name" value="Rbsml_bL25/Gln-tRNA_synth_N"/>
</dbReference>
<dbReference type="NCBIfam" id="TIGR00731">
    <property type="entry name" value="bL25_bact_ctc"/>
    <property type="match status" value="1"/>
</dbReference>
<comment type="similarity">
    <text evidence="5">Belongs to the bacterial ribosomal protein bL25 family. CTC subfamily.</text>
</comment>
<dbReference type="Gene3D" id="2.40.240.10">
    <property type="entry name" value="Ribosomal Protein L25, Chain P"/>
    <property type="match status" value="1"/>
</dbReference>
<reference evidence="9" key="1">
    <citation type="submission" date="2020-02" db="EMBL/GenBank/DDBJ databases">
        <authorList>
            <person name="Meier V. D."/>
        </authorList>
    </citation>
    <scope>NUCLEOTIDE SEQUENCE</scope>
    <source>
        <strain evidence="9">AVDCRST_MAG37</strain>
    </source>
</reference>
<gene>
    <name evidence="5" type="primary">rplY</name>
    <name evidence="5" type="synonym">ctc</name>
    <name evidence="9" type="ORF">AVDCRST_MAG37-3130</name>
</gene>
<dbReference type="PANTHER" id="PTHR33284:SF1">
    <property type="entry name" value="RIBOSOMAL PROTEIN L25_GLN-TRNA SYNTHETASE, ANTI-CODON-BINDING DOMAIN-CONTAINING PROTEIN"/>
    <property type="match status" value="1"/>
</dbReference>
<evidence type="ECO:0000313" key="9">
    <source>
        <dbReference type="EMBL" id="CAA9456934.1"/>
    </source>
</evidence>
<comment type="subunit">
    <text evidence="5">Part of the 50S ribosomal subunit; part of the 5S rRNA/L5/L18/L25 subcomplex. Contacts the 5S rRNA. Binds to the 5S rRNA independently of L5 and L18.</text>
</comment>
<feature type="compositionally biased region" description="Acidic residues" evidence="6">
    <location>
        <begin position="201"/>
        <end position="225"/>
    </location>
</feature>
<feature type="compositionally biased region" description="Basic and acidic residues" evidence="6">
    <location>
        <begin position="10"/>
        <end position="21"/>
    </location>
</feature>
<evidence type="ECO:0000256" key="5">
    <source>
        <dbReference type="HAMAP-Rule" id="MF_01334"/>
    </source>
</evidence>
<evidence type="ECO:0000256" key="2">
    <source>
        <dbReference type="ARBA" id="ARBA00022884"/>
    </source>
</evidence>
<proteinExistence type="inferred from homology"/>
<dbReference type="InterPro" id="IPR020930">
    <property type="entry name" value="Ribosomal_uL5_bac-type"/>
</dbReference>
<evidence type="ECO:0000259" key="7">
    <source>
        <dbReference type="Pfam" id="PF01386"/>
    </source>
</evidence>
<evidence type="ECO:0000256" key="3">
    <source>
        <dbReference type="ARBA" id="ARBA00022980"/>
    </source>
</evidence>
<dbReference type="Gene3D" id="2.170.120.20">
    <property type="entry name" value="Ribosomal protein L25, beta domain"/>
    <property type="match status" value="1"/>
</dbReference>
<keyword evidence="4 5" id="KW-0687">Ribonucleoprotein</keyword>
<dbReference type="EMBL" id="CADCVD010000160">
    <property type="protein sequence ID" value="CAA9456934.1"/>
    <property type="molecule type" value="Genomic_DNA"/>
</dbReference>
<comment type="function">
    <text evidence="5">This is one of the proteins that binds to the 5S RNA in the ribosome where it forms part of the central protuberance.</text>
</comment>
<accession>A0A6J4QW73</accession>
<dbReference type="InterPro" id="IPR020057">
    <property type="entry name" value="Ribosomal_bL25_b-dom"/>
</dbReference>
<dbReference type="InterPro" id="IPR037121">
    <property type="entry name" value="Ribosomal_bL25_C"/>
</dbReference>
<organism evidence="9">
    <name type="scientific">uncultured Rubrobacteraceae bacterium</name>
    <dbReference type="NCBI Taxonomy" id="349277"/>
    <lineage>
        <taxon>Bacteria</taxon>
        <taxon>Bacillati</taxon>
        <taxon>Actinomycetota</taxon>
        <taxon>Rubrobacteria</taxon>
        <taxon>Rubrobacterales</taxon>
        <taxon>Rubrobacteraceae</taxon>
        <taxon>environmental samples</taxon>
    </lineage>
</organism>
<dbReference type="Pfam" id="PF14693">
    <property type="entry name" value="Ribosomal_TL5_C"/>
    <property type="match status" value="1"/>
</dbReference>
<dbReference type="PANTHER" id="PTHR33284">
    <property type="entry name" value="RIBOSOMAL PROTEIN L25/GLN-TRNA SYNTHETASE, ANTI-CODON-BINDING DOMAIN-CONTAINING PROTEIN"/>
    <property type="match status" value="1"/>
</dbReference>
<feature type="region of interest" description="Disordered" evidence="6">
    <location>
        <begin position="194"/>
        <end position="234"/>
    </location>
</feature>
<keyword evidence="3 5" id="KW-0689">Ribosomal protein</keyword>
<dbReference type="InterPro" id="IPR001021">
    <property type="entry name" value="Ribosomal_bL25_long"/>
</dbReference>
<evidence type="ECO:0000256" key="6">
    <source>
        <dbReference type="SAM" id="MobiDB-lite"/>
    </source>
</evidence>
<keyword evidence="2 5" id="KW-0694">RNA-binding</keyword>
<dbReference type="CDD" id="cd00495">
    <property type="entry name" value="Ribosomal_L25_TL5_CTC"/>
    <property type="match status" value="1"/>
</dbReference>
<evidence type="ECO:0000256" key="1">
    <source>
        <dbReference type="ARBA" id="ARBA00022730"/>
    </source>
</evidence>
<evidence type="ECO:0000256" key="4">
    <source>
        <dbReference type="ARBA" id="ARBA00023274"/>
    </source>
</evidence>
<dbReference type="GO" id="GO:0022625">
    <property type="term" value="C:cytosolic large ribosomal subunit"/>
    <property type="evidence" value="ECO:0007669"/>
    <property type="project" value="TreeGrafter"/>
</dbReference>
<dbReference type="InterPro" id="IPR011035">
    <property type="entry name" value="Ribosomal_bL25/Gln-tRNA_synth"/>
</dbReference>
<dbReference type="GO" id="GO:0003735">
    <property type="term" value="F:structural constituent of ribosome"/>
    <property type="evidence" value="ECO:0007669"/>
    <property type="project" value="InterPro"/>
</dbReference>
<feature type="domain" description="Large ribosomal subunit protein bL25 L25" evidence="7">
    <location>
        <begin position="7"/>
        <end position="93"/>
    </location>
</feature>
<dbReference type="Pfam" id="PF01386">
    <property type="entry name" value="Ribosomal_L25p"/>
    <property type="match status" value="1"/>
</dbReference>
<dbReference type="GO" id="GO:0008097">
    <property type="term" value="F:5S rRNA binding"/>
    <property type="evidence" value="ECO:0007669"/>
    <property type="project" value="InterPro"/>
</dbReference>
<dbReference type="InterPro" id="IPR029751">
    <property type="entry name" value="Ribosomal_L25_dom"/>
</dbReference>
<evidence type="ECO:0000259" key="8">
    <source>
        <dbReference type="Pfam" id="PF14693"/>
    </source>
</evidence>
<dbReference type="HAMAP" id="MF_01334">
    <property type="entry name" value="Ribosomal_bL25_CTC"/>
    <property type="match status" value="1"/>
</dbReference>
<feature type="region of interest" description="Disordered" evidence="6">
    <location>
        <begin position="1"/>
        <end position="21"/>
    </location>
</feature>
<name>A0A6J4QW73_9ACTN</name>
<dbReference type="AlphaFoldDB" id="A0A6J4QW73"/>
<dbReference type="GO" id="GO:0006412">
    <property type="term" value="P:translation"/>
    <property type="evidence" value="ECO:0007669"/>
    <property type="project" value="UniProtKB-UniRule"/>
</dbReference>
<feature type="domain" description="Large ribosomal subunit protein bL25 beta" evidence="8">
    <location>
        <begin position="102"/>
        <end position="185"/>
    </location>
</feature>
<protein>
    <recommendedName>
        <fullName evidence="5">Large ribosomal subunit protein bL25</fullName>
    </recommendedName>
    <alternativeName>
        <fullName evidence="5">General stress protein CTC</fullName>
    </alternativeName>
</protein>
<keyword evidence="1 5" id="KW-0699">rRNA-binding</keyword>
<sequence length="234" mass="24519">MADNVGLQANEREGRGKNDARRLRTQGFVPAVLYGGDGTAVLAVPEKIVDYTLQHVGDNALYDLSIGGGGSSTARVVDVQRNPVTGRLVHVDFAPVNMRERIVITVPLAVAGTDESPGVSEGGVLDQVAYEVEVESLPGNIPQELAVDVAGLGLNENLTLGDIPLPEGVDLISDPEEVAVTVTPPTEITDEEMEAAGIVEEPSDETAEEVEGAEETEEVSTEEGEGPAGQNLQP</sequence>
<dbReference type="SUPFAM" id="SSF50715">
    <property type="entry name" value="Ribosomal protein L25-like"/>
    <property type="match status" value="1"/>
</dbReference>